<evidence type="ECO:0000256" key="2">
    <source>
        <dbReference type="ARBA" id="ARBA00023157"/>
    </source>
</evidence>
<dbReference type="SMART" id="SM00327">
    <property type="entry name" value="VWA"/>
    <property type="match status" value="1"/>
</dbReference>
<dbReference type="Gene3D" id="2.20.100.10">
    <property type="entry name" value="Thrombospondin type-1 (TSP1) repeat"/>
    <property type="match status" value="3"/>
</dbReference>
<proteinExistence type="predicted"/>
<feature type="signal peptide" evidence="6">
    <location>
        <begin position="1"/>
        <end position="24"/>
    </location>
</feature>
<name>A0A7S4QHL5_9DINO</name>
<evidence type="ECO:0000313" key="8">
    <source>
        <dbReference type="EMBL" id="CAE4583954.1"/>
    </source>
</evidence>
<evidence type="ECO:0000256" key="4">
    <source>
        <dbReference type="SAM" id="Coils"/>
    </source>
</evidence>
<evidence type="ECO:0000256" key="5">
    <source>
        <dbReference type="SAM" id="MobiDB-lite"/>
    </source>
</evidence>
<dbReference type="PROSITE" id="PS50092">
    <property type="entry name" value="TSP1"/>
    <property type="match status" value="3"/>
</dbReference>
<evidence type="ECO:0000256" key="3">
    <source>
        <dbReference type="ARBA" id="ARBA00023180"/>
    </source>
</evidence>
<keyword evidence="3" id="KW-0325">Glycoprotein</keyword>
<keyword evidence="4" id="KW-0175">Coiled coil</keyword>
<accession>A0A7S4QHL5</accession>
<keyword evidence="1 6" id="KW-0732">Signal</keyword>
<evidence type="ECO:0000259" key="7">
    <source>
        <dbReference type="PROSITE" id="PS50234"/>
    </source>
</evidence>
<dbReference type="GO" id="GO:0007155">
    <property type="term" value="P:cell adhesion"/>
    <property type="evidence" value="ECO:0007669"/>
    <property type="project" value="TreeGrafter"/>
</dbReference>
<feature type="coiled-coil region" evidence="4">
    <location>
        <begin position="44"/>
        <end position="74"/>
    </location>
</feature>
<dbReference type="EMBL" id="HBNR01030211">
    <property type="protein sequence ID" value="CAE4583954.1"/>
    <property type="molecule type" value="Transcribed_RNA"/>
</dbReference>
<dbReference type="SUPFAM" id="SSF53300">
    <property type="entry name" value="vWA-like"/>
    <property type="match status" value="1"/>
</dbReference>
<protein>
    <recommendedName>
        <fullName evidence="7">VWFA domain-containing protein</fullName>
    </recommendedName>
</protein>
<feature type="domain" description="VWFA" evidence="7">
    <location>
        <begin position="674"/>
        <end position="870"/>
    </location>
</feature>
<sequence length="889" mass="97270">MTPKLAMLEGCFLVFAGLTLSANAARTRTQSSSTLSTSMVKRASAGFQEELQRMRREQQEAEAALNKSVSLETAYEMLQHKGKAQAALSLIASARSQHLRARNQAKGGLVDLAKYQPSAALQQARTMLGDMIKEASMEYDQLHMECSIFFKRQCSLLETCREDISTANSLAAEWRAKVLEAQKEITVCELRLPRLQADLDASIKECDMRKNYLKRDLGVVMNDIQVMESVLALTTCNGPTTFAQLKGLQLYNCEHPCANASFLNVGHRRLRGHLAALRSNRVRQLVQQGLYAATGEATGEEFGEDAEGLDDPAVEMPPPSVAVGGAPVTKWRNPPLPQQALPEDPCSGISYDAGTKSKGCTPRASPQCFNLQNKFLSIQVETVDKRDDLLDEIATLEESCAQTKRTLEGEIQMYTTQLADEHTKLADSTSGENTAAEEGQLKSSEHTQLKKQMLESRTSCSSKFRTLESELCALRKIRAELFKMEGDKHAFFQDCEVGDWTSEDCSVSCGGGSQTLRREVVVPASGGGSPCPPLKQTQRCGDQPCPIDCKLSEWSGWSACSAECGGGVTERTRRVEVHPRYDGTPCGDAEETAPCNIQACDQDCELAPWSQWSNCSKACDSGTRTRRRNVAKPAVGRGHCAHKNDDERLERQPCNEQACMRSPDKPLICKSKVDVVLLLDGSGSVGSSGWAATKEFAKKFVQAFDGPNTDAQVSVILFSGPYAWPDMKKCAGQSGTGDLDMEKTCKIKIVQHFSDDMVATGAKIEGLEWPRGTTLTSSALGLAKAELMTGRNGAERIVIVVTDGIPLSRRLTKRAAEAIKEDARLMFAAVKLSTRGLRYMISWGSGPTEENVLKVDSFQSLESMDTVDTLVADMCRNVEMPTMPTMTTR</sequence>
<feature type="compositionally biased region" description="Basic and acidic residues" evidence="5">
    <location>
        <begin position="439"/>
        <end position="448"/>
    </location>
</feature>
<dbReference type="InterPro" id="IPR002035">
    <property type="entry name" value="VWF_A"/>
</dbReference>
<evidence type="ECO:0000256" key="6">
    <source>
        <dbReference type="SAM" id="SignalP"/>
    </source>
</evidence>
<gene>
    <name evidence="8" type="ORF">AMON00008_LOCUS20617</name>
</gene>
<dbReference type="Pfam" id="PF00092">
    <property type="entry name" value="VWA"/>
    <property type="match status" value="1"/>
</dbReference>
<dbReference type="InterPro" id="IPR000884">
    <property type="entry name" value="TSP1_rpt"/>
</dbReference>
<dbReference type="PROSITE" id="PS50234">
    <property type="entry name" value="VWFA"/>
    <property type="match status" value="1"/>
</dbReference>
<reference evidence="8" key="1">
    <citation type="submission" date="2021-01" db="EMBL/GenBank/DDBJ databases">
        <authorList>
            <person name="Corre E."/>
            <person name="Pelletier E."/>
            <person name="Niang G."/>
            <person name="Scheremetjew M."/>
            <person name="Finn R."/>
            <person name="Kale V."/>
            <person name="Holt S."/>
            <person name="Cochrane G."/>
            <person name="Meng A."/>
            <person name="Brown T."/>
            <person name="Cohen L."/>
        </authorList>
    </citation>
    <scope>NUCLEOTIDE SEQUENCE</scope>
    <source>
        <strain evidence="8">CCMP3105</strain>
    </source>
</reference>
<dbReference type="Pfam" id="PF19028">
    <property type="entry name" value="TSP1_spondin"/>
    <property type="match status" value="2"/>
</dbReference>
<dbReference type="PANTHER" id="PTHR11311">
    <property type="entry name" value="SPONDIN"/>
    <property type="match status" value="1"/>
</dbReference>
<dbReference type="Gene3D" id="3.40.50.410">
    <property type="entry name" value="von Willebrand factor, type A domain"/>
    <property type="match status" value="1"/>
</dbReference>
<dbReference type="InterPro" id="IPR036383">
    <property type="entry name" value="TSP1_rpt_sf"/>
</dbReference>
<dbReference type="SUPFAM" id="SSF82895">
    <property type="entry name" value="TSP-1 type 1 repeat"/>
    <property type="match status" value="3"/>
</dbReference>
<dbReference type="SMART" id="SM00209">
    <property type="entry name" value="TSP1"/>
    <property type="match status" value="3"/>
</dbReference>
<evidence type="ECO:0000256" key="1">
    <source>
        <dbReference type="ARBA" id="ARBA00022729"/>
    </source>
</evidence>
<dbReference type="Pfam" id="PF00090">
    <property type="entry name" value="TSP_1"/>
    <property type="match status" value="1"/>
</dbReference>
<dbReference type="PANTHER" id="PTHR11311:SF15">
    <property type="entry name" value="SPONDIN-2"/>
    <property type="match status" value="1"/>
</dbReference>
<dbReference type="InterPro" id="IPR044004">
    <property type="entry name" value="TSP1_spondin_dom"/>
</dbReference>
<organism evidence="8">
    <name type="scientific">Alexandrium monilatum</name>
    <dbReference type="NCBI Taxonomy" id="311494"/>
    <lineage>
        <taxon>Eukaryota</taxon>
        <taxon>Sar</taxon>
        <taxon>Alveolata</taxon>
        <taxon>Dinophyceae</taxon>
        <taxon>Gonyaulacales</taxon>
        <taxon>Pyrocystaceae</taxon>
        <taxon>Alexandrium</taxon>
    </lineage>
</organism>
<keyword evidence="2" id="KW-1015">Disulfide bond</keyword>
<dbReference type="InterPro" id="IPR051418">
    <property type="entry name" value="Spondin/Thrombospondin_T1"/>
</dbReference>
<feature type="region of interest" description="Disordered" evidence="5">
    <location>
        <begin position="424"/>
        <end position="448"/>
    </location>
</feature>
<dbReference type="InterPro" id="IPR036465">
    <property type="entry name" value="vWFA_dom_sf"/>
</dbReference>
<dbReference type="AlphaFoldDB" id="A0A7S4QHL5"/>
<dbReference type="GO" id="GO:0031012">
    <property type="term" value="C:extracellular matrix"/>
    <property type="evidence" value="ECO:0007669"/>
    <property type="project" value="TreeGrafter"/>
</dbReference>
<feature type="chain" id="PRO_5031343129" description="VWFA domain-containing protein" evidence="6">
    <location>
        <begin position="25"/>
        <end position="889"/>
    </location>
</feature>